<evidence type="ECO:0000256" key="6">
    <source>
        <dbReference type="ARBA" id="ARBA00034617"/>
    </source>
</evidence>
<dbReference type="GO" id="GO:0005829">
    <property type="term" value="C:cytosol"/>
    <property type="evidence" value="ECO:0007669"/>
    <property type="project" value="TreeGrafter"/>
</dbReference>
<comment type="caution">
    <text evidence="11">The sequence shown here is derived from an EMBL/GenBank/DDBJ whole genome shotgun (WGS) entry which is preliminary data.</text>
</comment>
<sequence>MATLIPAIGSSAFDSTGERRLAERLEQKLDADYLLWHNVPIGPKQTHPDFVVLHARRGLLVLETKDWRLQTVQDATRQAWTILDNGRPKVVINPLAQARHCAIQVVNALERDPQLVHAEGPHKGKLAFPWGHGVVFTRITRKEFESSGLAETIDPHYVICQDEMLEHADPEEFQQRLWNMFAHRFGGAISLPQLDRVRWIMFPQVRVQTQGALFDDNDADAQLPDIMRVMDLQQEQLARSLGDGHRVIHGVAGSGKTMILGYRAEYLAKASTPASKPILILCFNEPLGVKLASVMDAKGLSDRVHVRHFHSWCHRQLTTYGQALPPQGGGFYEGLVGNVIRAVERSQIPGGQYQAVMIDEGHDFAPEWLKLVTQMVDPATNSLLVLYDDAQSIYERARSKQFSFKSVGIQAQGRTTILKINYRNTRQILHTASLVAADLLTADDKDDDGIPLLKPVSCGREGQAPVIIKLPTLRDEAFAIADHLASAHKEGFAWGDMAVLCADWKTMDLCASALAQRKLPHRVRKKSGDYRPGADAIQVMTMKVSKGLEFPVVALPGVGHMPAPGEDEKEAARVFYVAATRATHKLVLTMSGGDGFEKRLSNVS</sequence>
<dbReference type="PATRIC" id="fig|573060.9.peg.2522"/>
<evidence type="ECO:0000256" key="7">
    <source>
        <dbReference type="ARBA" id="ARBA00034808"/>
    </source>
</evidence>
<dbReference type="Pfam" id="PF08378">
    <property type="entry name" value="NERD"/>
    <property type="match status" value="1"/>
</dbReference>
<name>C5T6N3_ACIDE</name>
<dbReference type="GO" id="GO:0043138">
    <property type="term" value="F:3'-5' DNA helicase activity"/>
    <property type="evidence" value="ECO:0007669"/>
    <property type="project" value="UniProtKB-EC"/>
</dbReference>
<dbReference type="GO" id="GO:0000725">
    <property type="term" value="P:recombinational repair"/>
    <property type="evidence" value="ECO:0007669"/>
    <property type="project" value="TreeGrafter"/>
</dbReference>
<comment type="catalytic activity">
    <reaction evidence="6">
        <text>Couples ATP hydrolysis with the unwinding of duplex DNA by translocating in the 3'-5' direction.</text>
        <dbReference type="EC" id="5.6.2.4"/>
    </reaction>
</comment>
<keyword evidence="12" id="KW-1185">Reference proteome</keyword>
<evidence type="ECO:0000313" key="12">
    <source>
        <dbReference type="Proteomes" id="UP000003856"/>
    </source>
</evidence>
<feature type="domain" description="NERD" evidence="10">
    <location>
        <begin position="13"/>
        <end position="128"/>
    </location>
</feature>
<comment type="catalytic activity">
    <reaction evidence="9">
        <text>ATP + H2O = ADP + phosphate + H(+)</text>
        <dbReference type="Rhea" id="RHEA:13065"/>
        <dbReference type="ChEBI" id="CHEBI:15377"/>
        <dbReference type="ChEBI" id="CHEBI:15378"/>
        <dbReference type="ChEBI" id="CHEBI:30616"/>
        <dbReference type="ChEBI" id="CHEBI:43474"/>
        <dbReference type="ChEBI" id="CHEBI:456216"/>
        <dbReference type="EC" id="5.6.2.4"/>
    </reaction>
</comment>
<evidence type="ECO:0000259" key="10">
    <source>
        <dbReference type="PROSITE" id="PS50965"/>
    </source>
</evidence>
<dbReference type="AlphaFoldDB" id="C5T6N3"/>
<keyword evidence="4" id="KW-0067">ATP-binding</keyword>
<dbReference type="OrthoDB" id="393237at2"/>
<accession>C5T6N3</accession>
<evidence type="ECO:0000256" key="5">
    <source>
        <dbReference type="ARBA" id="ARBA00023235"/>
    </source>
</evidence>
<keyword evidence="3" id="KW-0347">Helicase</keyword>
<keyword evidence="2" id="KW-0378">Hydrolase</keyword>
<dbReference type="GO" id="GO:0005524">
    <property type="term" value="F:ATP binding"/>
    <property type="evidence" value="ECO:0007669"/>
    <property type="project" value="UniProtKB-KW"/>
</dbReference>
<dbReference type="InterPro" id="IPR027417">
    <property type="entry name" value="P-loop_NTPase"/>
</dbReference>
<dbReference type="GO" id="GO:0016887">
    <property type="term" value="F:ATP hydrolysis activity"/>
    <property type="evidence" value="ECO:0007669"/>
    <property type="project" value="RHEA"/>
</dbReference>
<dbReference type="Pfam" id="PF00580">
    <property type="entry name" value="UvrD-helicase"/>
    <property type="match status" value="1"/>
</dbReference>
<evidence type="ECO:0000256" key="9">
    <source>
        <dbReference type="ARBA" id="ARBA00048988"/>
    </source>
</evidence>
<dbReference type="InterPro" id="IPR000212">
    <property type="entry name" value="DNA_helicase_UvrD/REP"/>
</dbReference>
<dbReference type="InterPro" id="IPR011528">
    <property type="entry name" value="NERD"/>
</dbReference>
<evidence type="ECO:0000256" key="2">
    <source>
        <dbReference type="ARBA" id="ARBA00022801"/>
    </source>
</evidence>
<dbReference type="Pfam" id="PF13361">
    <property type="entry name" value="UvrD_C"/>
    <property type="match status" value="2"/>
</dbReference>
<evidence type="ECO:0000256" key="8">
    <source>
        <dbReference type="ARBA" id="ARBA00034923"/>
    </source>
</evidence>
<dbReference type="InterPro" id="IPR014017">
    <property type="entry name" value="DNA_helicase_UvrD-like_C"/>
</dbReference>
<evidence type="ECO:0000256" key="4">
    <source>
        <dbReference type="ARBA" id="ARBA00022840"/>
    </source>
</evidence>
<dbReference type="EMBL" id="ACQT01000090">
    <property type="protein sequence ID" value="EER59865.1"/>
    <property type="molecule type" value="Genomic_DNA"/>
</dbReference>
<dbReference type="RefSeq" id="WP_005797224.1">
    <property type="nucleotide sequence ID" value="NZ_ACQT01000090.1"/>
</dbReference>
<reference evidence="11 12" key="1">
    <citation type="submission" date="2009-05" db="EMBL/GenBank/DDBJ databases">
        <title>The draft genome of Acidovorax delafieldii 2AN.</title>
        <authorList>
            <consortium name="US DOE Joint Genome Institute (JGI-PGF)"/>
            <person name="Lucas S."/>
            <person name="Copeland A."/>
            <person name="Lapidus A."/>
            <person name="Glavina del Rio T."/>
            <person name="Tice H."/>
            <person name="Bruce D."/>
            <person name="Goodwin L."/>
            <person name="Pitluck S."/>
            <person name="Larimer F."/>
            <person name="Land M.L."/>
            <person name="Hauser L."/>
            <person name="Shelobolina E.S."/>
            <person name="Picardal F."/>
            <person name="Roden E."/>
            <person name="Emerson D."/>
        </authorList>
    </citation>
    <scope>NUCLEOTIDE SEQUENCE [LARGE SCALE GENOMIC DNA]</scope>
    <source>
        <strain evidence="11 12">2AN</strain>
    </source>
</reference>
<proteinExistence type="predicted"/>
<dbReference type="PANTHER" id="PTHR11070">
    <property type="entry name" value="UVRD / RECB / PCRA DNA HELICASE FAMILY MEMBER"/>
    <property type="match status" value="1"/>
</dbReference>
<dbReference type="InterPro" id="IPR014016">
    <property type="entry name" value="UvrD-like_ATP-bd"/>
</dbReference>
<keyword evidence="1" id="KW-0547">Nucleotide-binding</keyword>
<organism evidence="11 12">
    <name type="scientific">Acidovorax delafieldii 2AN</name>
    <dbReference type="NCBI Taxonomy" id="573060"/>
    <lineage>
        <taxon>Bacteria</taxon>
        <taxon>Pseudomonadati</taxon>
        <taxon>Pseudomonadota</taxon>
        <taxon>Betaproteobacteria</taxon>
        <taxon>Burkholderiales</taxon>
        <taxon>Comamonadaceae</taxon>
        <taxon>Acidovorax</taxon>
    </lineage>
</organism>
<dbReference type="PROSITE" id="PS50965">
    <property type="entry name" value="NERD"/>
    <property type="match status" value="1"/>
</dbReference>
<protein>
    <recommendedName>
        <fullName evidence="7">DNA 3'-5' helicase</fullName>
        <ecNumber evidence="7">5.6.2.4</ecNumber>
    </recommendedName>
    <alternativeName>
        <fullName evidence="8">DNA 3'-5' helicase II</fullName>
    </alternativeName>
</protein>
<gene>
    <name evidence="11" type="ORF">AcdelDRAFT_2563</name>
</gene>
<dbReference type="Gene3D" id="3.40.50.300">
    <property type="entry name" value="P-loop containing nucleotide triphosphate hydrolases"/>
    <property type="match status" value="2"/>
</dbReference>
<keyword evidence="5" id="KW-0413">Isomerase</keyword>
<evidence type="ECO:0000313" key="11">
    <source>
        <dbReference type="EMBL" id="EER59865.1"/>
    </source>
</evidence>
<dbReference type="EC" id="5.6.2.4" evidence="7"/>
<dbReference type="PANTHER" id="PTHR11070:SF2">
    <property type="entry name" value="ATP-DEPENDENT DNA HELICASE SRS2"/>
    <property type="match status" value="1"/>
</dbReference>
<dbReference type="Proteomes" id="UP000003856">
    <property type="component" value="Unassembled WGS sequence"/>
</dbReference>
<dbReference type="SUPFAM" id="SSF52540">
    <property type="entry name" value="P-loop containing nucleoside triphosphate hydrolases"/>
    <property type="match status" value="1"/>
</dbReference>
<dbReference type="GO" id="GO:0003677">
    <property type="term" value="F:DNA binding"/>
    <property type="evidence" value="ECO:0007669"/>
    <property type="project" value="InterPro"/>
</dbReference>
<evidence type="ECO:0000256" key="1">
    <source>
        <dbReference type="ARBA" id="ARBA00022741"/>
    </source>
</evidence>
<evidence type="ECO:0000256" key="3">
    <source>
        <dbReference type="ARBA" id="ARBA00022806"/>
    </source>
</evidence>